<dbReference type="InterPro" id="IPR040676">
    <property type="entry name" value="DUF5641"/>
</dbReference>
<proteinExistence type="predicted"/>
<organism evidence="2 3">
    <name type="scientific">Lepeophtheirus salmonis</name>
    <name type="common">Salmon louse</name>
    <name type="synonym">Caligus salmonis</name>
    <dbReference type="NCBI Taxonomy" id="72036"/>
    <lineage>
        <taxon>Eukaryota</taxon>
        <taxon>Metazoa</taxon>
        <taxon>Ecdysozoa</taxon>
        <taxon>Arthropoda</taxon>
        <taxon>Crustacea</taxon>
        <taxon>Multicrustacea</taxon>
        <taxon>Hexanauplia</taxon>
        <taxon>Copepoda</taxon>
        <taxon>Siphonostomatoida</taxon>
        <taxon>Caligidae</taxon>
        <taxon>Lepeophtheirus</taxon>
    </lineage>
</organism>
<reference evidence="2" key="1">
    <citation type="submission" date="2021-02" db="EMBL/GenBank/DDBJ databases">
        <authorList>
            <person name="Bekaert M."/>
        </authorList>
    </citation>
    <scope>NUCLEOTIDE SEQUENCE</scope>
    <source>
        <strain evidence="2">IoA-00</strain>
    </source>
</reference>
<dbReference type="PANTHER" id="PTHR47331:SF2">
    <property type="match status" value="1"/>
</dbReference>
<dbReference type="Pfam" id="PF18701">
    <property type="entry name" value="DUF5641"/>
    <property type="match status" value="1"/>
</dbReference>
<feature type="domain" description="DUF5641" evidence="1">
    <location>
        <begin position="105"/>
        <end position="172"/>
    </location>
</feature>
<evidence type="ECO:0000313" key="2">
    <source>
        <dbReference type="EMBL" id="CAF3041774.1"/>
    </source>
</evidence>
<dbReference type="Proteomes" id="UP000675881">
    <property type="component" value="Chromosome 9"/>
</dbReference>
<keyword evidence="3" id="KW-1185">Reference proteome</keyword>
<name>A0A7R8D659_LEPSM</name>
<dbReference type="PANTHER" id="PTHR47331">
    <property type="entry name" value="PHD-TYPE DOMAIN-CONTAINING PROTEIN"/>
    <property type="match status" value="1"/>
</dbReference>
<dbReference type="AlphaFoldDB" id="A0A7R8D659"/>
<protein>
    <submittedName>
        <fullName evidence="2">(salmon louse) hypothetical protein</fullName>
    </submittedName>
</protein>
<dbReference type="OrthoDB" id="6615390at2759"/>
<sequence length="179" mass="20495">MVKLTRNIICRLFRNTHITVKQQNTALLEIEAVLHSRPLVPLSPDTSEDAIIPSMFITGFNTTSLPDHFFDINNHLSSRWRKTKCFFKKDFVKNGCLSIYLIFNGLKKWRHAQRNLKVDNLVVVVDKIQGSLEWPLGRIINVYPGSDALIRTAEAKPSNEKVYQRPTIKLALVLPAQDI</sequence>
<gene>
    <name evidence="2" type="ORF">LSAA_15274</name>
</gene>
<accession>A0A7R8D659</accession>
<evidence type="ECO:0000259" key="1">
    <source>
        <dbReference type="Pfam" id="PF18701"/>
    </source>
</evidence>
<evidence type="ECO:0000313" key="3">
    <source>
        <dbReference type="Proteomes" id="UP000675881"/>
    </source>
</evidence>
<dbReference type="EMBL" id="HG994588">
    <property type="protein sequence ID" value="CAF3041774.1"/>
    <property type="molecule type" value="Genomic_DNA"/>
</dbReference>